<evidence type="ECO:0000313" key="1">
    <source>
        <dbReference type="EMBL" id="KAK7464006.1"/>
    </source>
</evidence>
<comment type="caution">
    <text evidence="1">The sequence shown here is derived from an EMBL/GenBank/DDBJ whole genome shotgun (WGS) entry which is preliminary data.</text>
</comment>
<reference evidence="1 2" key="1">
    <citation type="journal article" date="2023" name="Sci. Data">
        <title>Genome assembly of the Korean intertidal mud-creeper Batillaria attramentaria.</title>
        <authorList>
            <person name="Patra A.K."/>
            <person name="Ho P.T."/>
            <person name="Jun S."/>
            <person name="Lee S.J."/>
            <person name="Kim Y."/>
            <person name="Won Y.J."/>
        </authorList>
    </citation>
    <scope>NUCLEOTIDE SEQUENCE [LARGE SCALE GENOMIC DNA]</scope>
    <source>
        <strain evidence="1">Wonlab-2016</strain>
    </source>
</reference>
<dbReference type="AlphaFoldDB" id="A0ABD0J8H1"/>
<feature type="non-terminal residue" evidence="1">
    <location>
        <position position="1"/>
    </location>
</feature>
<keyword evidence="2" id="KW-1185">Reference proteome</keyword>
<dbReference type="Proteomes" id="UP001519460">
    <property type="component" value="Unassembled WGS sequence"/>
</dbReference>
<proteinExistence type="predicted"/>
<name>A0ABD0J8H1_9CAEN</name>
<gene>
    <name evidence="1" type="ORF">BaRGS_00038004</name>
</gene>
<protein>
    <submittedName>
        <fullName evidence="1">Uncharacterized protein</fullName>
    </submittedName>
</protein>
<evidence type="ECO:0000313" key="2">
    <source>
        <dbReference type="Proteomes" id="UP001519460"/>
    </source>
</evidence>
<organism evidence="1 2">
    <name type="scientific">Batillaria attramentaria</name>
    <dbReference type="NCBI Taxonomy" id="370345"/>
    <lineage>
        <taxon>Eukaryota</taxon>
        <taxon>Metazoa</taxon>
        <taxon>Spiralia</taxon>
        <taxon>Lophotrochozoa</taxon>
        <taxon>Mollusca</taxon>
        <taxon>Gastropoda</taxon>
        <taxon>Caenogastropoda</taxon>
        <taxon>Sorbeoconcha</taxon>
        <taxon>Cerithioidea</taxon>
        <taxon>Batillariidae</taxon>
        <taxon>Batillaria</taxon>
    </lineage>
</organism>
<sequence length="89" mass="9472">SQAVRSIGQMAVVLSLGRLKVPYGATNEIAAPIHHVTPVETILWSLCGLLSAGKAGKAGIGFVLLPNQSSLRDREQPVEEIRWTLALLG</sequence>
<accession>A0ABD0J8H1</accession>
<dbReference type="EMBL" id="JACVVK020000593">
    <property type="protein sequence ID" value="KAK7464006.1"/>
    <property type="molecule type" value="Genomic_DNA"/>
</dbReference>